<gene>
    <name evidence="2" type="ORF">SAMN02745157_3449</name>
</gene>
<dbReference type="RefSeq" id="WP_084527459.1">
    <property type="nucleotide sequence ID" value="NZ_FQUP01000003.1"/>
</dbReference>
<dbReference type="AlphaFoldDB" id="A0A1M5GLH3"/>
<feature type="transmembrane region" description="Helical" evidence="1">
    <location>
        <begin position="45"/>
        <end position="65"/>
    </location>
</feature>
<reference evidence="2 3" key="1">
    <citation type="submission" date="2016-11" db="EMBL/GenBank/DDBJ databases">
        <authorList>
            <person name="Jaros S."/>
            <person name="Januszkiewicz K."/>
            <person name="Wedrychowicz H."/>
        </authorList>
    </citation>
    <scope>NUCLEOTIDE SEQUENCE [LARGE SCALE GENOMIC DNA]</scope>
    <source>
        <strain evidence="2 3">DSM 19436</strain>
    </source>
</reference>
<evidence type="ECO:0000256" key="1">
    <source>
        <dbReference type="SAM" id="Phobius"/>
    </source>
</evidence>
<name>A0A1M5GLH3_9HYPH</name>
<evidence type="ECO:0000313" key="2">
    <source>
        <dbReference type="EMBL" id="SHG04584.1"/>
    </source>
</evidence>
<feature type="transmembrane region" description="Helical" evidence="1">
    <location>
        <begin position="170"/>
        <end position="197"/>
    </location>
</feature>
<dbReference type="InterPro" id="IPR018692">
    <property type="entry name" value="DUF2189"/>
</dbReference>
<dbReference type="STRING" id="1122133.SAMN02745157_3449"/>
<evidence type="ECO:0000313" key="3">
    <source>
        <dbReference type="Proteomes" id="UP000184485"/>
    </source>
</evidence>
<dbReference type="EMBL" id="FQUP01000003">
    <property type="protein sequence ID" value="SHG04584.1"/>
    <property type="molecule type" value="Genomic_DNA"/>
</dbReference>
<feature type="transmembrane region" description="Helical" evidence="1">
    <location>
        <begin position="140"/>
        <end position="158"/>
    </location>
</feature>
<feature type="transmembrane region" description="Helical" evidence="1">
    <location>
        <begin position="114"/>
        <end position="134"/>
    </location>
</feature>
<keyword evidence="1" id="KW-0472">Membrane</keyword>
<feature type="transmembrane region" description="Helical" evidence="1">
    <location>
        <begin position="221"/>
        <end position="250"/>
    </location>
</feature>
<keyword evidence="1" id="KW-0812">Transmembrane</keyword>
<dbReference type="Proteomes" id="UP000184485">
    <property type="component" value="Unassembled WGS sequence"/>
</dbReference>
<keyword evidence="3" id="KW-1185">Reference proteome</keyword>
<dbReference type="Pfam" id="PF09955">
    <property type="entry name" value="DUF2189"/>
    <property type="match status" value="1"/>
</dbReference>
<organism evidence="2 3">
    <name type="scientific">Kaistia soli DSM 19436</name>
    <dbReference type="NCBI Taxonomy" id="1122133"/>
    <lineage>
        <taxon>Bacteria</taxon>
        <taxon>Pseudomonadati</taxon>
        <taxon>Pseudomonadota</taxon>
        <taxon>Alphaproteobacteria</taxon>
        <taxon>Hyphomicrobiales</taxon>
        <taxon>Kaistiaceae</taxon>
        <taxon>Kaistia</taxon>
    </lineage>
</organism>
<keyword evidence="1" id="KW-1133">Transmembrane helix</keyword>
<proteinExistence type="predicted"/>
<dbReference type="OrthoDB" id="9809543at2"/>
<feature type="transmembrane region" description="Helical" evidence="1">
    <location>
        <begin position="71"/>
        <end position="93"/>
    </location>
</feature>
<accession>A0A1M5GLH3</accession>
<sequence length="263" mass="28219">MALSNVMTGSVADREIPVIRRIGFQDIAAALREGLDDFLAMPSHAFFLVIIYPVLGLVLGRVVYGTAVLPLLFPLMAGFALLGPIAALGLYELSRRREQKLDTAAHHVLDIRHAPSFGAIIALGLLLMVIFLCWLATAQAIYVGTFGYAAAAAMPDFLNRVFTTPEGWTLIIMGNLVGFLFALLVLAISAVSFPLLLDRDVGAATAMLTSFKAVVANPGPMALWGLIVAVLLVLGTLPFFLGLAVVLPVLGHATWHLYRRVVV</sequence>
<protein>
    <submittedName>
        <fullName evidence="2">Uncharacterized membrane protein</fullName>
    </submittedName>
</protein>